<organism evidence="2 3">
    <name type="scientific">Amycolatopsis dongchuanensis</name>
    <dbReference type="NCBI Taxonomy" id="1070866"/>
    <lineage>
        <taxon>Bacteria</taxon>
        <taxon>Bacillati</taxon>
        <taxon>Actinomycetota</taxon>
        <taxon>Actinomycetes</taxon>
        <taxon>Pseudonocardiales</taxon>
        <taxon>Pseudonocardiaceae</taxon>
        <taxon>Amycolatopsis</taxon>
    </lineage>
</organism>
<feature type="region of interest" description="Disordered" evidence="1">
    <location>
        <begin position="58"/>
        <end position="81"/>
    </location>
</feature>
<evidence type="ECO:0000313" key="3">
    <source>
        <dbReference type="Proteomes" id="UP001500192"/>
    </source>
</evidence>
<name>A0ABP9QFZ0_9PSEU</name>
<accession>A0ABP9QFZ0</accession>
<sequence>MPSPDLPLLTDWLRGRLSNDKLTELPAGEQVAPKAERVRALALLDDLAADLRPGVCHGDASPWNARARRGAGVWRRSRRQR</sequence>
<gene>
    <name evidence="2" type="ORF">GCM10023214_26110</name>
</gene>
<evidence type="ECO:0000313" key="2">
    <source>
        <dbReference type="EMBL" id="GAA5161205.1"/>
    </source>
</evidence>
<proteinExistence type="predicted"/>
<comment type="caution">
    <text evidence="2">The sequence shown here is derived from an EMBL/GenBank/DDBJ whole genome shotgun (WGS) entry which is preliminary data.</text>
</comment>
<dbReference type="EMBL" id="BAABIB010000058">
    <property type="protein sequence ID" value="GAA5161205.1"/>
    <property type="molecule type" value="Genomic_DNA"/>
</dbReference>
<evidence type="ECO:0000256" key="1">
    <source>
        <dbReference type="SAM" id="MobiDB-lite"/>
    </source>
</evidence>
<reference evidence="3" key="1">
    <citation type="journal article" date="2019" name="Int. J. Syst. Evol. Microbiol.">
        <title>The Global Catalogue of Microorganisms (GCM) 10K type strain sequencing project: providing services to taxonomists for standard genome sequencing and annotation.</title>
        <authorList>
            <consortium name="The Broad Institute Genomics Platform"/>
            <consortium name="The Broad Institute Genome Sequencing Center for Infectious Disease"/>
            <person name="Wu L."/>
            <person name="Ma J."/>
        </authorList>
    </citation>
    <scope>NUCLEOTIDE SEQUENCE [LARGE SCALE GENOMIC DNA]</scope>
    <source>
        <strain evidence="3">JCM 18054</strain>
    </source>
</reference>
<keyword evidence="3" id="KW-1185">Reference proteome</keyword>
<dbReference type="Proteomes" id="UP001500192">
    <property type="component" value="Unassembled WGS sequence"/>
</dbReference>
<protein>
    <submittedName>
        <fullName evidence="2">Uncharacterized protein</fullName>
    </submittedName>
</protein>